<evidence type="ECO:0000256" key="1">
    <source>
        <dbReference type="SAM" id="MobiDB-lite"/>
    </source>
</evidence>
<feature type="transmembrane region" description="Helical" evidence="2">
    <location>
        <begin position="54"/>
        <end position="74"/>
    </location>
</feature>
<keyword evidence="2" id="KW-0472">Membrane</keyword>
<accession>A0A8H5LVT7</accession>
<reference evidence="3 4" key="1">
    <citation type="journal article" date="2020" name="ISME J.">
        <title>Uncovering the hidden diversity of litter-decomposition mechanisms in mushroom-forming fungi.</title>
        <authorList>
            <person name="Floudas D."/>
            <person name="Bentzer J."/>
            <person name="Ahren D."/>
            <person name="Johansson T."/>
            <person name="Persson P."/>
            <person name="Tunlid A."/>
        </authorList>
    </citation>
    <scope>NUCLEOTIDE SEQUENCE [LARGE SCALE GENOMIC DNA]</scope>
    <source>
        <strain evidence="3 4">CBS 661.87</strain>
    </source>
</reference>
<keyword evidence="2" id="KW-0812">Transmembrane</keyword>
<name>A0A8H5LVT7_9AGAR</name>
<sequence>MARRSAPPASGPSYVPHPSQRRAALGGAHDDDQSAFSRFIQNEILAPEKFAGNLNMVTGLTMFIGGILAVRTWGDLMVPA</sequence>
<keyword evidence="2" id="KW-1133">Transmembrane helix</keyword>
<keyword evidence="4" id="KW-1185">Reference proteome</keyword>
<dbReference type="OrthoDB" id="5514856at2759"/>
<gene>
    <name evidence="3" type="ORF">D9615_009673</name>
</gene>
<evidence type="ECO:0000313" key="4">
    <source>
        <dbReference type="Proteomes" id="UP000565441"/>
    </source>
</evidence>
<comment type="caution">
    <text evidence="3">The sequence shown here is derived from an EMBL/GenBank/DDBJ whole genome shotgun (WGS) entry which is preliminary data.</text>
</comment>
<dbReference type="EMBL" id="JAACJP010000047">
    <property type="protein sequence ID" value="KAF5371392.1"/>
    <property type="molecule type" value="Genomic_DNA"/>
</dbReference>
<protein>
    <submittedName>
        <fullName evidence="3">Uncharacterized protein</fullName>
    </submittedName>
</protein>
<evidence type="ECO:0000256" key="2">
    <source>
        <dbReference type="SAM" id="Phobius"/>
    </source>
</evidence>
<organism evidence="3 4">
    <name type="scientific">Tricholomella constricta</name>
    <dbReference type="NCBI Taxonomy" id="117010"/>
    <lineage>
        <taxon>Eukaryota</taxon>
        <taxon>Fungi</taxon>
        <taxon>Dikarya</taxon>
        <taxon>Basidiomycota</taxon>
        <taxon>Agaricomycotina</taxon>
        <taxon>Agaricomycetes</taxon>
        <taxon>Agaricomycetidae</taxon>
        <taxon>Agaricales</taxon>
        <taxon>Tricholomatineae</taxon>
        <taxon>Lyophyllaceae</taxon>
        <taxon>Tricholomella</taxon>
    </lineage>
</organism>
<evidence type="ECO:0000313" key="3">
    <source>
        <dbReference type="EMBL" id="KAF5371392.1"/>
    </source>
</evidence>
<proteinExistence type="predicted"/>
<dbReference type="AlphaFoldDB" id="A0A8H5LVT7"/>
<dbReference type="Proteomes" id="UP000565441">
    <property type="component" value="Unassembled WGS sequence"/>
</dbReference>
<feature type="region of interest" description="Disordered" evidence="1">
    <location>
        <begin position="1"/>
        <end position="30"/>
    </location>
</feature>